<proteinExistence type="predicted"/>
<evidence type="ECO:0000313" key="3">
    <source>
        <dbReference type="Proteomes" id="UP000054563"/>
    </source>
</evidence>
<sequence>MTERRILTVTDFHGKIFPDLLAMASTKKTFTREDFQQDEEIGKSKNLRKAVPIKLVAVGASTEDLDYMIDPALENLTKIEDKLGRAIKNVADKKGYDEGWVNDKVRLFAVGDSAQPLFRDSVAQNVVLWEGKNLIVYAVKWEWSLARKVKRIGSTRREADVSDAVALLRKIVEENGRPISRERAKSWDQIVFTPIEDSALDKVAEEYEKKYESSGFM</sequence>
<reference evidence="3" key="1">
    <citation type="journal article" date="2010" name="Genome Res.">
        <title>Population genomic sequencing of Coccidioides fungi reveals recent hybridization and transposon control.</title>
        <authorList>
            <person name="Neafsey D.E."/>
            <person name="Barker B.M."/>
            <person name="Sharpton T.J."/>
            <person name="Stajich J.E."/>
            <person name="Park D.J."/>
            <person name="Whiston E."/>
            <person name="Hung C.-Y."/>
            <person name="McMahan C."/>
            <person name="White J."/>
            <person name="Sykes S."/>
            <person name="Heiman D."/>
            <person name="Young S."/>
            <person name="Zeng Q."/>
            <person name="Abouelleil A."/>
            <person name="Aftuck L."/>
            <person name="Bessette D."/>
            <person name="Brown A."/>
            <person name="FitzGerald M."/>
            <person name="Lui A."/>
            <person name="Macdonald J.P."/>
            <person name="Priest M."/>
            <person name="Orbach M.J."/>
            <person name="Galgiani J.N."/>
            <person name="Kirkland T.N."/>
            <person name="Cole G.T."/>
            <person name="Birren B.W."/>
            <person name="Henn M.R."/>
            <person name="Taylor J.W."/>
            <person name="Rounsley S.D."/>
        </authorList>
    </citation>
    <scope>NUCLEOTIDE SEQUENCE [LARGE SCALE GENOMIC DNA]</scope>
    <source>
        <strain evidence="3">H538.4</strain>
    </source>
</reference>
<protein>
    <recommendedName>
        <fullName evidence="1">DUF7582 domain-containing protein</fullName>
    </recommendedName>
</protein>
<evidence type="ECO:0000259" key="1">
    <source>
        <dbReference type="Pfam" id="PF24483"/>
    </source>
</evidence>
<dbReference type="Pfam" id="PF24483">
    <property type="entry name" value="DUF7582"/>
    <property type="match status" value="1"/>
</dbReference>
<dbReference type="EMBL" id="DS016987">
    <property type="protein sequence ID" value="KMU85165.1"/>
    <property type="molecule type" value="Genomic_DNA"/>
</dbReference>
<dbReference type="AlphaFoldDB" id="A0A0J8RJ88"/>
<accession>A0A0J8RJ88</accession>
<feature type="domain" description="DUF7582" evidence="1">
    <location>
        <begin position="66"/>
        <end position="213"/>
    </location>
</feature>
<evidence type="ECO:0000313" key="2">
    <source>
        <dbReference type="EMBL" id="KMU85165.1"/>
    </source>
</evidence>
<dbReference type="InterPro" id="IPR056004">
    <property type="entry name" value="DUF7582"/>
</dbReference>
<name>A0A0J8RJ88_COCIT</name>
<gene>
    <name evidence="2" type="ORF">CIHG_02947</name>
</gene>
<organism evidence="2 3">
    <name type="scientific">Coccidioides immitis H538.4</name>
    <dbReference type="NCBI Taxonomy" id="396776"/>
    <lineage>
        <taxon>Eukaryota</taxon>
        <taxon>Fungi</taxon>
        <taxon>Dikarya</taxon>
        <taxon>Ascomycota</taxon>
        <taxon>Pezizomycotina</taxon>
        <taxon>Eurotiomycetes</taxon>
        <taxon>Eurotiomycetidae</taxon>
        <taxon>Onygenales</taxon>
        <taxon>Onygenaceae</taxon>
        <taxon>Coccidioides</taxon>
    </lineage>
</organism>
<dbReference type="VEuPathDB" id="FungiDB:CIHG_02947"/>
<dbReference type="OrthoDB" id="3348320at2759"/>
<dbReference type="STRING" id="396776.A0A0J8RJ88"/>
<dbReference type="Proteomes" id="UP000054563">
    <property type="component" value="Unassembled WGS sequence"/>
</dbReference>